<feature type="region of interest" description="Disordered" evidence="1">
    <location>
        <begin position="1"/>
        <end position="26"/>
    </location>
</feature>
<keyword evidence="3" id="KW-1185">Reference proteome</keyword>
<gene>
    <name evidence="2" type="primary">jg22482</name>
    <name evidence="2" type="ORF">PAEG_LOCUS24558</name>
</gene>
<name>A0A8S4SAG4_9NEOP</name>
<reference evidence="2" key="1">
    <citation type="submission" date="2022-03" db="EMBL/GenBank/DDBJ databases">
        <authorList>
            <person name="Lindestad O."/>
        </authorList>
    </citation>
    <scope>NUCLEOTIDE SEQUENCE</scope>
</reference>
<sequence>MDNNTPRGGAVVIPTKHPRCSNSSPGDKVMGTLSHTITIAQVPRLRSQLGESLKTVEGGASGTWSATFDPRYPSKALLLLQWTKS</sequence>
<dbReference type="EMBL" id="CAKXAJ010026246">
    <property type="protein sequence ID" value="CAH2264240.1"/>
    <property type="molecule type" value="Genomic_DNA"/>
</dbReference>
<proteinExistence type="predicted"/>
<evidence type="ECO:0000313" key="2">
    <source>
        <dbReference type="EMBL" id="CAH2264240.1"/>
    </source>
</evidence>
<evidence type="ECO:0000313" key="3">
    <source>
        <dbReference type="Proteomes" id="UP000838756"/>
    </source>
</evidence>
<organism evidence="2 3">
    <name type="scientific">Pararge aegeria aegeria</name>
    <dbReference type="NCBI Taxonomy" id="348720"/>
    <lineage>
        <taxon>Eukaryota</taxon>
        <taxon>Metazoa</taxon>
        <taxon>Ecdysozoa</taxon>
        <taxon>Arthropoda</taxon>
        <taxon>Hexapoda</taxon>
        <taxon>Insecta</taxon>
        <taxon>Pterygota</taxon>
        <taxon>Neoptera</taxon>
        <taxon>Endopterygota</taxon>
        <taxon>Lepidoptera</taxon>
        <taxon>Glossata</taxon>
        <taxon>Ditrysia</taxon>
        <taxon>Papilionoidea</taxon>
        <taxon>Nymphalidae</taxon>
        <taxon>Satyrinae</taxon>
        <taxon>Satyrini</taxon>
        <taxon>Parargina</taxon>
        <taxon>Pararge</taxon>
    </lineage>
</organism>
<protein>
    <submittedName>
        <fullName evidence="2">Jg22482 protein</fullName>
    </submittedName>
</protein>
<dbReference type="Proteomes" id="UP000838756">
    <property type="component" value="Unassembled WGS sequence"/>
</dbReference>
<accession>A0A8S4SAG4</accession>
<dbReference type="AlphaFoldDB" id="A0A8S4SAG4"/>
<evidence type="ECO:0000256" key="1">
    <source>
        <dbReference type="SAM" id="MobiDB-lite"/>
    </source>
</evidence>
<comment type="caution">
    <text evidence="2">The sequence shown here is derived from an EMBL/GenBank/DDBJ whole genome shotgun (WGS) entry which is preliminary data.</text>
</comment>